<gene>
    <name evidence="1" type="ORF">EAH76_21025</name>
</gene>
<dbReference type="Proteomes" id="UP000319931">
    <property type="component" value="Unassembled WGS sequence"/>
</dbReference>
<evidence type="ECO:0000313" key="1">
    <source>
        <dbReference type="EMBL" id="TPG48296.1"/>
    </source>
</evidence>
<name>A0A502FG72_9SPHN</name>
<evidence type="ECO:0000313" key="2">
    <source>
        <dbReference type="Proteomes" id="UP000319931"/>
    </source>
</evidence>
<protein>
    <submittedName>
        <fullName evidence="1">Phage gp6-like head-tail connector protein</fullName>
    </submittedName>
</protein>
<dbReference type="EMBL" id="RCZC01000009">
    <property type="protein sequence ID" value="TPG48296.1"/>
    <property type="molecule type" value="Genomic_DNA"/>
</dbReference>
<sequence>MAAVKAVLRIASDDEDALIAAFAESALGLAEQFTAKVLSARSPMARRGSPH</sequence>
<organism evidence="1 2">
    <name type="scientific">Sphingomonas glacialis</name>
    <dbReference type="NCBI Taxonomy" id="658225"/>
    <lineage>
        <taxon>Bacteria</taxon>
        <taxon>Pseudomonadati</taxon>
        <taxon>Pseudomonadota</taxon>
        <taxon>Alphaproteobacteria</taxon>
        <taxon>Sphingomonadales</taxon>
        <taxon>Sphingomonadaceae</taxon>
        <taxon>Sphingomonas</taxon>
    </lineage>
</organism>
<keyword evidence="2" id="KW-1185">Reference proteome</keyword>
<reference evidence="1 2" key="1">
    <citation type="journal article" date="2019" name="Environ. Microbiol.">
        <title>Species interactions and distinct microbial communities in high Arctic permafrost affected cryosols are associated with the CH4 and CO2 gas fluxes.</title>
        <authorList>
            <person name="Altshuler I."/>
            <person name="Hamel J."/>
            <person name="Turney S."/>
            <person name="Magnuson E."/>
            <person name="Levesque R."/>
            <person name="Greer C."/>
            <person name="Whyte L.G."/>
        </authorList>
    </citation>
    <scope>NUCLEOTIDE SEQUENCE [LARGE SCALE GENOMIC DNA]</scope>
    <source>
        <strain evidence="1 2">E6.1</strain>
    </source>
</reference>
<proteinExistence type="predicted"/>
<accession>A0A502FG72</accession>
<dbReference type="AlphaFoldDB" id="A0A502FG72"/>
<comment type="caution">
    <text evidence="1">The sequence shown here is derived from an EMBL/GenBank/DDBJ whole genome shotgun (WGS) entry which is preliminary data.</text>
</comment>